<dbReference type="Proteomes" id="UP000539175">
    <property type="component" value="Unassembled WGS sequence"/>
</dbReference>
<feature type="domain" description="Phage terminase large subunit GpA ATPase" evidence="2">
    <location>
        <begin position="57"/>
        <end position="306"/>
    </location>
</feature>
<feature type="domain" description="Terminase large subunit GpA endonuclease" evidence="3">
    <location>
        <begin position="352"/>
        <end position="645"/>
    </location>
</feature>
<evidence type="ECO:0000259" key="3">
    <source>
        <dbReference type="Pfam" id="PF20454"/>
    </source>
</evidence>
<proteinExistence type="predicted"/>
<evidence type="ECO:0000256" key="1">
    <source>
        <dbReference type="SAM" id="MobiDB-lite"/>
    </source>
</evidence>
<comment type="caution">
    <text evidence="4">The sequence shown here is derived from an EMBL/GenBank/DDBJ whole genome shotgun (WGS) entry which is preliminary data.</text>
</comment>
<reference evidence="4 5" key="1">
    <citation type="submission" date="2020-08" db="EMBL/GenBank/DDBJ databases">
        <title>Genomic Encyclopedia of Type Strains, Phase IV (KMG-IV): sequencing the most valuable type-strain genomes for metagenomic binning, comparative biology and taxonomic classification.</title>
        <authorList>
            <person name="Goeker M."/>
        </authorList>
    </citation>
    <scope>NUCLEOTIDE SEQUENCE [LARGE SCALE GENOMIC DNA]</scope>
    <source>
        <strain evidence="4 5">DSM 22198</strain>
    </source>
</reference>
<dbReference type="Pfam" id="PF05876">
    <property type="entry name" value="GpA_ATPase"/>
    <property type="match status" value="1"/>
</dbReference>
<dbReference type="Pfam" id="PF20454">
    <property type="entry name" value="GpA_nuclease"/>
    <property type="match status" value="1"/>
</dbReference>
<keyword evidence="5" id="KW-1185">Reference proteome</keyword>
<organism evidence="4 5">
    <name type="scientific">Nitrospirillum iridis</name>
    <dbReference type="NCBI Taxonomy" id="765888"/>
    <lineage>
        <taxon>Bacteria</taxon>
        <taxon>Pseudomonadati</taxon>
        <taxon>Pseudomonadota</taxon>
        <taxon>Alphaproteobacteria</taxon>
        <taxon>Rhodospirillales</taxon>
        <taxon>Azospirillaceae</taxon>
        <taxon>Nitrospirillum</taxon>
    </lineage>
</organism>
<protein>
    <submittedName>
        <fullName evidence="4">Phage terminase large subunit GpA-like protein</fullName>
    </submittedName>
</protein>
<dbReference type="InterPro" id="IPR046454">
    <property type="entry name" value="GpA_endonuclease"/>
</dbReference>
<gene>
    <name evidence="4" type="ORF">FHS74_001970</name>
</gene>
<dbReference type="RefSeq" id="WP_184799907.1">
    <property type="nucleotide sequence ID" value="NZ_JACIIZ010000005.1"/>
</dbReference>
<evidence type="ECO:0000259" key="2">
    <source>
        <dbReference type="Pfam" id="PF05876"/>
    </source>
</evidence>
<sequence>MSLALAERFPHMASGKAVFLAGVIEGAQPPKLRPVPQWAQEVRMVGAESGSVYARGKDVKWTNDRAPHLVEVMECLSMADPSTEVTFTGSAQIAKTEAGLNLVGQIIDEDPSPILILLPSLSEQQKYVQIKLQTTIDATAVLREKVRANKSRDADSSTQTTKRFKGGYAVIATASSSKALQMVSYRIVIGEEISEWPVDVGGRGDPLDQALARTVTYQDTIGAKCYWVATPGIKGRCRVTAKYEAGDQRRRYVECPHCGALQRLEMENMRARRSTAPYGAYFICASGNGCVIEATDKDSILRRGVWLKTYPSSPTGDDPANDNGEDIGAPGIVVLPAQLSAYRGRSSCGRQPSFHIWQAYALNVSWDSVWGRRLKAEKGDDREKKAYSQQVLGVAWEEKGDAPDAEKLAALVEDYPLRTLPPGALFSTLFCDVQGYGLKWDAYGWGRDFECWHVDGGTIEGDPTQDAVWAELANVVRRPLMDSFGQHWPLDAAGVDTGYISHRVYRFVRDQKRAGFDKMFATDGRGGEKNSVMPPLGKPKKVKITFQGKTMGSTLLWPVGTWGQKLELYGALNRRLRAAKSPLDPQGQPWKGLPHFGTYCDLSFFQELTAESLITHENGDREWKKHRTNDRLDCFVGARALAAHLVDEMSMNEDKWDALAAARRPREVQGDLLSLPVRIKVAASPSVPPPGADQPPPSSSAPPAAVSQPTRRRTSRSSSFMNRGA</sequence>
<dbReference type="GO" id="GO:0016887">
    <property type="term" value="F:ATP hydrolysis activity"/>
    <property type="evidence" value="ECO:0007669"/>
    <property type="project" value="InterPro"/>
</dbReference>
<dbReference type="EMBL" id="JACIIZ010000005">
    <property type="protein sequence ID" value="MBB6251419.1"/>
    <property type="molecule type" value="Genomic_DNA"/>
</dbReference>
<dbReference type="GO" id="GO:0004519">
    <property type="term" value="F:endonuclease activity"/>
    <property type="evidence" value="ECO:0007669"/>
    <property type="project" value="InterPro"/>
</dbReference>
<feature type="region of interest" description="Disordered" evidence="1">
    <location>
        <begin position="683"/>
        <end position="725"/>
    </location>
</feature>
<accession>A0A7X0AWJ3</accession>
<name>A0A7X0AWJ3_9PROT</name>
<feature type="compositionally biased region" description="Pro residues" evidence="1">
    <location>
        <begin position="686"/>
        <end position="700"/>
    </location>
</feature>
<dbReference type="InterPro" id="IPR046453">
    <property type="entry name" value="GpA_ATPase"/>
</dbReference>
<evidence type="ECO:0000313" key="5">
    <source>
        <dbReference type="Proteomes" id="UP000539175"/>
    </source>
</evidence>
<evidence type="ECO:0000313" key="4">
    <source>
        <dbReference type="EMBL" id="MBB6251419.1"/>
    </source>
</evidence>
<dbReference type="AlphaFoldDB" id="A0A7X0AWJ3"/>